<keyword evidence="2" id="KW-0813">Transport</keyword>
<dbReference type="Gene3D" id="1.20.1510.10">
    <property type="entry name" value="Cation efflux protein transmembrane domain"/>
    <property type="match status" value="1"/>
</dbReference>
<dbReference type="GO" id="GO:0015086">
    <property type="term" value="F:cadmium ion transmembrane transporter activity"/>
    <property type="evidence" value="ECO:0007669"/>
    <property type="project" value="TreeGrafter"/>
</dbReference>
<dbReference type="GO" id="GO:0006882">
    <property type="term" value="P:intracellular zinc ion homeostasis"/>
    <property type="evidence" value="ECO:0007669"/>
    <property type="project" value="TreeGrafter"/>
</dbReference>
<comment type="subcellular location">
    <subcellularLocation>
        <location evidence="1">Membrane</location>
        <topology evidence="1">Multi-pass membrane protein</topology>
    </subcellularLocation>
</comment>
<evidence type="ECO:0000313" key="8">
    <source>
        <dbReference type="EMBL" id="TWI34495.1"/>
    </source>
</evidence>
<dbReference type="EMBL" id="VLKU01000005">
    <property type="protein sequence ID" value="TWI34495.1"/>
    <property type="molecule type" value="Genomic_DNA"/>
</dbReference>
<name>A0A562NQN2_9RHOB</name>
<dbReference type="Pfam" id="PF01545">
    <property type="entry name" value="Cation_efflux"/>
    <property type="match status" value="1"/>
</dbReference>
<evidence type="ECO:0000256" key="1">
    <source>
        <dbReference type="ARBA" id="ARBA00004141"/>
    </source>
</evidence>
<evidence type="ECO:0000256" key="3">
    <source>
        <dbReference type="ARBA" id="ARBA00022692"/>
    </source>
</evidence>
<dbReference type="RefSeq" id="WP_145397822.1">
    <property type="nucleotide sequence ID" value="NZ_VLKU01000005.1"/>
</dbReference>
<evidence type="ECO:0000259" key="7">
    <source>
        <dbReference type="Pfam" id="PF01545"/>
    </source>
</evidence>
<evidence type="ECO:0000256" key="5">
    <source>
        <dbReference type="ARBA" id="ARBA00023136"/>
    </source>
</evidence>
<feature type="domain" description="Cation efflux protein transmembrane" evidence="7">
    <location>
        <begin position="9"/>
        <end position="214"/>
    </location>
</feature>
<dbReference type="InterPro" id="IPR027469">
    <property type="entry name" value="Cation_efflux_TMD_sf"/>
</dbReference>
<organism evidence="8 9">
    <name type="scientific">Paracoccus sulfuroxidans</name>
    <dbReference type="NCBI Taxonomy" id="384678"/>
    <lineage>
        <taxon>Bacteria</taxon>
        <taxon>Pseudomonadati</taxon>
        <taxon>Pseudomonadota</taxon>
        <taxon>Alphaproteobacteria</taxon>
        <taxon>Rhodobacterales</taxon>
        <taxon>Paracoccaceae</taxon>
        <taxon>Paracoccus</taxon>
    </lineage>
</organism>
<feature type="transmembrane region" description="Helical" evidence="6">
    <location>
        <begin position="42"/>
        <end position="63"/>
    </location>
</feature>
<keyword evidence="3 6" id="KW-0812">Transmembrane</keyword>
<dbReference type="OrthoDB" id="2388015at2"/>
<dbReference type="AlphaFoldDB" id="A0A562NQN2"/>
<dbReference type="InterPro" id="IPR058533">
    <property type="entry name" value="Cation_efflux_TM"/>
</dbReference>
<protein>
    <submittedName>
        <fullName evidence="8">Putative Co/Zn/Cd cation transporter (Cation efflux family)</fullName>
    </submittedName>
</protein>
<evidence type="ECO:0000256" key="6">
    <source>
        <dbReference type="SAM" id="Phobius"/>
    </source>
</evidence>
<dbReference type="GO" id="GO:0005886">
    <property type="term" value="C:plasma membrane"/>
    <property type="evidence" value="ECO:0007669"/>
    <property type="project" value="TreeGrafter"/>
</dbReference>
<dbReference type="GO" id="GO:0015341">
    <property type="term" value="F:zinc efflux antiporter activity"/>
    <property type="evidence" value="ECO:0007669"/>
    <property type="project" value="TreeGrafter"/>
</dbReference>
<dbReference type="PANTHER" id="PTHR43840">
    <property type="entry name" value="MITOCHONDRIAL METAL TRANSPORTER 1-RELATED"/>
    <property type="match status" value="1"/>
</dbReference>
<proteinExistence type="predicted"/>
<reference evidence="8 9" key="1">
    <citation type="journal article" date="2015" name="Stand. Genomic Sci.">
        <title>Genomic Encyclopedia of Bacterial and Archaeal Type Strains, Phase III: the genomes of soil and plant-associated and newly described type strains.</title>
        <authorList>
            <person name="Whitman W.B."/>
            <person name="Woyke T."/>
            <person name="Klenk H.P."/>
            <person name="Zhou Y."/>
            <person name="Lilburn T.G."/>
            <person name="Beck B.J."/>
            <person name="De Vos P."/>
            <person name="Vandamme P."/>
            <person name="Eisen J.A."/>
            <person name="Garrity G."/>
            <person name="Hugenholtz P."/>
            <person name="Kyrpides N.C."/>
        </authorList>
    </citation>
    <scope>NUCLEOTIDE SEQUENCE [LARGE SCALE GENOMIC DNA]</scope>
    <source>
        <strain evidence="8 9">CGMCC 1.5364</strain>
    </source>
</reference>
<dbReference type="PANTHER" id="PTHR43840:SF15">
    <property type="entry name" value="MITOCHONDRIAL METAL TRANSPORTER 1-RELATED"/>
    <property type="match status" value="1"/>
</dbReference>
<sequence length="307" mass="33787">MQTEQSVLRISIIATFLIAALGIGIGLWIGSFSIMFDGVYSLTDAIMTVVALLVSKLITSSLGERTQERLVRHFTMGFWHLEPIVLALSGFILMGTALYAFLGAVNSLMTGGRELNFDKAIIFAAVSMVTALAMAAFDRRANRRINSNFIEMDAKAWLISAGMTGALLIAFIFGWAIQGTSLQWMAPYVDPAVLAVVCLFVLPIPVPTIRQALADVLLVTPAELKAHVDEVAARVVALHGFRGYRAYVARVGRGRQIELYFIVPQGEAPRPLEHWDRLRDQIGEMIGDASPDRWLTIAFTTDVEWAE</sequence>
<keyword evidence="9" id="KW-1185">Reference proteome</keyword>
<dbReference type="InterPro" id="IPR050291">
    <property type="entry name" value="CDF_Transporter"/>
</dbReference>
<dbReference type="GO" id="GO:0015093">
    <property type="term" value="F:ferrous iron transmembrane transporter activity"/>
    <property type="evidence" value="ECO:0007669"/>
    <property type="project" value="TreeGrafter"/>
</dbReference>
<gene>
    <name evidence="8" type="ORF">IQ24_02013</name>
</gene>
<evidence type="ECO:0000256" key="2">
    <source>
        <dbReference type="ARBA" id="ARBA00022448"/>
    </source>
</evidence>
<keyword evidence="5 6" id="KW-0472">Membrane</keyword>
<dbReference type="SUPFAM" id="SSF161111">
    <property type="entry name" value="Cation efflux protein transmembrane domain-like"/>
    <property type="match status" value="1"/>
</dbReference>
<feature type="transmembrane region" description="Helical" evidence="6">
    <location>
        <begin position="120"/>
        <end position="137"/>
    </location>
</feature>
<accession>A0A562NQN2</accession>
<dbReference type="Proteomes" id="UP000316225">
    <property type="component" value="Unassembled WGS sequence"/>
</dbReference>
<feature type="transmembrane region" description="Helical" evidence="6">
    <location>
        <begin position="12"/>
        <end position="36"/>
    </location>
</feature>
<feature type="transmembrane region" description="Helical" evidence="6">
    <location>
        <begin position="84"/>
        <end position="108"/>
    </location>
</feature>
<comment type="caution">
    <text evidence="8">The sequence shown here is derived from an EMBL/GenBank/DDBJ whole genome shotgun (WGS) entry which is preliminary data.</text>
</comment>
<feature type="transmembrane region" description="Helical" evidence="6">
    <location>
        <begin position="184"/>
        <end position="202"/>
    </location>
</feature>
<evidence type="ECO:0000313" key="9">
    <source>
        <dbReference type="Proteomes" id="UP000316225"/>
    </source>
</evidence>
<evidence type="ECO:0000256" key="4">
    <source>
        <dbReference type="ARBA" id="ARBA00022989"/>
    </source>
</evidence>
<feature type="transmembrane region" description="Helical" evidence="6">
    <location>
        <begin position="157"/>
        <end position="178"/>
    </location>
</feature>
<keyword evidence="4 6" id="KW-1133">Transmembrane helix</keyword>